<name>A0AAV5TJ16_9BILA</name>
<dbReference type="GO" id="GO:0005506">
    <property type="term" value="F:iron ion binding"/>
    <property type="evidence" value="ECO:0007669"/>
    <property type="project" value="InterPro"/>
</dbReference>
<evidence type="ECO:0000256" key="6">
    <source>
        <dbReference type="RuleBase" id="RU000461"/>
    </source>
</evidence>
<dbReference type="GO" id="GO:0006082">
    <property type="term" value="P:organic acid metabolic process"/>
    <property type="evidence" value="ECO:0007669"/>
    <property type="project" value="TreeGrafter"/>
</dbReference>
<dbReference type="AlphaFoldDB" id="A0AAV5TJ16"/>
<evidence type="ECO:0000256" key="3">
    <source>
        <dbReference type="ARBA" id="ARBA00023004"/>
    </source>
</evidence>
<evidence type="ECO:0008006" key="9">
    <source>
        <dbReference type="Google" id="ProtNLM"/>
    </source>
</evidence>
<dbReference type="GO" id="GO:0006805">
    <property type="term" value="P:xenobiotic metabolic process"/>
    <property type="evidence" value="ECO:0007669"/>
    <property type="project" value="TreeGrafter"/>
</dbReference>
<evidence type="ECO:0000256" key="5">
    <source>
        <dbReference type="PIRSR" id="PIRSR602401-1"/>
    </source>
</evidence>
<dbReference type="PROSITE" id="PS00086">
    <property type="entry name" value="CYTOCHROME_P450"/>
    <property type="match status" value="1"/>
</dbReference>
<dbReference type="InterPro" id="IPR002401">
    <property type="entry name" value="Cyt_P450_E_grp-I"/>
</dbReference>
<reference evidence="7" key="1">
    <citation type="submission" date="2023-10" db="EMBL/GenBank/DDBJ databases">
        <title>Genome assembly of Pristionchus species.</title>
        <authorList>
            <person name="Yoshida K."/>
            <person name="Sommer R.J."/>
        </authorList>
    </citation>
    <scope>NUCLEOTIDE SEQUENCE</scope>
    <source>
        <strain evidence="7">RS0144</strain>
    </source>
</reference>
<dbReference type="GO" id="GO:0016712">
    <property type="term" value="F:oxidoreductase activity, acting on paired donors, with incorporation or reduction of molecular oxygen, reduced flavin or flavoprotein as one donor, and incorporation of one atom of oxygen"/>
    <property type="evidence" value="ECO:0007669"/>
    <property type="project" value="TreeGrafter"/>
</dbReference>
<dbReference type="SUPFAM" id="SSF48264">
    <property type="entry name" value="Cytochrome P450"/>
    <property type="match status" value="1"/>
</dbReference>
<dbReference type="Proteomes" id="UP001432027">
    <property type="component" value="Unassembled WGS sequence"/>
</dbReference>
<comment type="similarity">
    <text evidence="1 6">Belongs to the cytochrome P450 family.</text>
</comment>
<dbReference type="Pfam" id="PF00067">
    <property type="entry name" value="p450"/>
    <property type="match status" value="1"/>
</dbReference>
<comment type="cofactor">
    <cofactor evidence="5">
        <name>heme</name>
        <dbReference type="ChEBI" id="CHEBI:30413"/>
    </cofactor>
</comment>
<evidence type="ECO:0000313" key="7">
    <source>
        <dbReference type="EMBL" id="GMS94164.1"/>
    </source>
</evidence>
<keyword evidence="2 5" id="KW-0479">Metal-binding</keyword>
<dbReference type="InterPro" id="IPR017972">
    <property type="entry name" value="Cyt_P450_CS"/>
</dbReference>
<keyword evidence="3 5" id="KW-0408">Iron</keyword>
<gene>
    <name evidence="7" type="ORF">PENTCL1PPCAC_16339</name>
</gene>
<evidence type="ECO:0000256" key="1">
    <source>
        <dbReference type="ARBA" id="ARBA00010617"/>
    </source>
</evidence>
<keyword evidence="4 6" id="KW-0503">Monooxygenase</keyword>
<accession>A0AAV5TJ16</accession>
<dbReference type="GO" id="GO:0005737">
    <property type="term" value="C:cytoplasm"/>
    <property type="evidence" value="ECO:0007669"/>
    <property type="project" value="TreeGrafter"/>
</dbReference>
<keyword evidence="8" id="KW-1185">Reference proteome</keyword>
<protein>
    <recommendedName>
        <fullName evidence="9">Cytochrome P450</fullName>
    </recommendedName>
</protein>
<dbReference type="PANTHER" id="PTHR24300">
    <property type="entry name" value="CYTOCHROME P450 508A4-RELATED"/>
    <property type="match status" value="1"/>
</dbReference>
<organism evidence="7 8">
    <name type="scientific">Pristionchus entomophagus</name>
    <dbReference type="NCBI Taxonomy" id="358040"/>
    <lineage>
        <taxon>Eukaryota</taxon>
        <taxon>Metazoa</taxon>
        <taxon>Ecdysozoa</taxon>
        <taxon>Nematoda</taxon>
        <taxon>Chromadorea</taxon>
        <taxon>Rhabditida</taxon>
        <taxon>Rhabditina</taxon>
        <taxon>Diplogasteromorpha</taxon>
        <taxon>Diplogasteroidea</taxon>
        <taxon>Neodiplogasteridae</taxon>
        <taxon>Pristionchus</taxon>
    </lineage>
</organism>
<dbReference type="PRINTS" id="PR00463">
    <property type="entry name" value="EP450I"/>
</dbReference>
<feature type="binding site" description="axial binding residue" evidence="5">
    <location>
        <position position="437"/>
    </location>
    <ligand>
        <name>heme</name>
        <dbReference type="ChEBI" id="CHEBI:30413"/>
    </ligand>
    <ligandPart>
        <name>Fe</name>
        <dbReference type="ChEBI" id="CHEBI:18248"/>
    </ligandPart>
</feature>
<evidence type="ECO:0000256" key="4">
    <source>
        <dbReference type="ARBA" id="ARBA00023033"/>
    </source>
</evidence>
<keyword evidence="5 6" id="KW-0349">Heme</keyword>
<dbReference type="PANTHER" id="PTHR24300:SF338">
    <property type="entry name" value="CYTOCHROME P450 CYP36A1-RELATED"/>
    <property type="match status" value="1"/>
</dbReference>
<dbReference type="FunFam" id="1.10.630.10:FF:000122">
    <property type="entry name" value="Cytochrome P450"/>
    <property type="match status" value="1"/>
</dbReference>
<proteinExistence type="inferred from homology"/>
<dbReference type="Gene3D" id="1.10.630.10">
    <property type="entry name" value="Cytochrome P450"/>
    <property type="match status" value="1"/>
</dbReference>
<evidence type="ECO:0000313" key="8">
    <source>
        <dbReference type="Proteomes" id="UP001432027"/>
    </source>
</evidence>
<keyword evidence="6" id="KW-0560">Oxidoreductase</keyword>
<feature type="non-terminal residue" evidence="7">
    <location>
        <position position="1"/>
    </location>
</feature>
<dbReference type="PRINTS" id="PR00385">
    <property type="entry name" value="P450"/>
</dbReference>
<dbReference type="InterPro" id="IPR036396">
    <property type="entry name" value="Cyt_P450_sf"/>
</dbReference>
<evidence type="ECO:0000256" key="2">
    <source>
        <dbReference type="ARBA" id="ARBA00022723"/>
    </source>
</evidence>
<dbReference type="InterPro" id="IPR001128">
    <property type="entry name" value="Cyt_P450"/>
</dbReference>
<dbReference type="EMBL" id="BTSX01000004">
    <property type="protein sequence ID" value="GMS94164.1"/>
    <property type="molecule type" value="Genomic_DNA"/>
</dbReference>
<sequence>NRMLIVILLFIAALTYYYCINRILGLPPGPPPLPLLGNMLSFDFDLDKVLLDWKAQYGRVFTVWLPFPIVVIGDHKVLQEHVAKNGDIFLARKNPEQLNDIFFGGSYGLVFEDNNMVKEQRKFAIRSLHEVGFASASLEDTVHHYALEVVSRWNESKGEVVDVTENIMKSIGNVVWDLTFGITLDFDNEILPKFRLIQQAMLPMMAGPVMMWLEVMPFLRKFDFLFGNHYTRLQSIIDEAQKQVADAIKITEKTFDSHNQPRSYVEAFLREMKKNEEAGKPEGNFHYVQMQQSALTLWGAGFETSVAILRMCALELINCPDVQRKLQKEIDDVIGHRRIRYDDQKVLPYTSAFLQEIYRIGNILPINFFRLTNQDTEIDGWPIACGTTILPQYSMVHMDPNEFERPDYFCPERHIDAAGQFIKDPRITPFSVGKRNCLGETLARMEIFVMFATFVQHCHFTPVGKVPPPVDFTYGFTRAVDKFTVRIEPRN</sequence>
<dbReference type="GO" id="GO:0020037">
    <property type="term" value="F:heme binding"/>
    <property type="evidence" value="ECO:0007669"/>
    <property type="project" value="InterPro"/>
</dbReference>
<dbReference type="InterPro" id="IPR050182">
    <property type="entry name" value="Cytochrome_P450_fam2"/>
</dbReference>
<comment type="caution">
    <text evidence="7">The sequence shown here is derived from an EMBL/GenBank/DDBJ whole genome shotgun (WGS) entry which is preliminary data.</text>
</comment>